<evidence type="ECO:0000256" key="1">
    <source>
        <dbReference type="ARBA" id="ARBA00004196"/>
    </source>
</evidence>
<name>A0AAW6U2T5_9BACT</name>
<evidence type="ECO:0000313" key="4">
    <source>
        <dbReference type="Proteomes" id="UP001431776"/>
    </source>
</evidence>
<comment type="subcellular location">
    <subcellularLocation>
        <location evidence="1">Cell envelope</location>
    </subcellularLocation>
</comment>
<organism evidence="3 4">
    <name type="scientific">Anaerobaca lacustris</name>
    <dbReference type="NCBI Taxonomy" id="3044600"/>
    <lineage>
        <taxon>Bacteria</taxon>
        <taxon>Pseudomonadati</taxon>
        <taxon>Planctomycetota</taxon>
        <taxon>Phycisphaerae</taxon>
        <taxon>Sedimentisphaerales</taxon>
        <taxon>Anaerobacaceae</taxon>
        <taxon>Anaerobaca</taxon>
    </lineage>
</organism>
<dbReference type="Pfam" id="PF07940">
    <property type="entry name" value="Hepar_II_III_C"/>
    <property type="match status" value="1"/>
</dbReference>
<proteinExistence type="predicted"/>
<gene>
    <name evidence="3" type="ORF">QJ522_15320</name>
</gene>
<accession>A0AAW6U2T5</accession>
<dbReference type="InterPro" id="IPR008929">
    <property type="entry name" value="Chondroitin_lyas"/>
</dbReference>
<evidence type="ECO:0000259" key="2">
    <source>
        <dbReference type="Pfam" id="PF07940"/>
    </source>
</evidence>
<dbReference type="EMBL" id="JASCXX010000020">
    <property type="protein sequence ID" value="MDI6450431.1"/>
    <property type="molecule type" value="Genomic_DNA"/>
</dbReference>
<protein>
    <submittedName>
        <fullName evidence="3">Heparinase II/III family protein</fullName>
    </submittedName>
</protein>
<feature type="domain" description="Heparinase II/III-like C-terminal" evidence="2">
    <location>
        <begin position="438"/>
        <end position="574"/>
    </location>
</feature>
<sequence length="656" mass="73283">MNDKRTRWMIFVIVALMLPASAYGRQGRFKLGELVPQERIQQVLLSRDQWRPWPKWSERQAWEGLPAEVRKDLIVGGEAYLGYDWPALPATLFLEFARNGNRSRYEREHFARRSALTALAIAECVEGKGRFLDDVANGVWALCEESFWGVPAHIGAQKAGSGLPDYDEPIVDLFAAETSESLAWTSYLLGERLDTVSPLIRRRIALEIDRRILTPCLERDFGWMGFRGGRVNNWNPWCNSNWLVSALLIEPDEGRRVAAVAKIVRSLDHFLDAYEDDGGCDEGPGYWGRAGASLYDCLELLHSASDGAIDVYDRSLVQEIGRYIYRVHIADRYFVNFADASARVGIAASLVYRYGKSIGDEKLMAFGAHAFAESGGMAEAFEGKPGYGIGRYLAEIFGAAEIERANAYAPLVRDVWMDGIQVMTARDREGSTKGLYLAAKGGHNAESHNHNDVGNFIVYVDGKPVIIDIGVETYSRKTFSSQRYEIWTMQSAYHSLPTIDGVMQAPGSQFAARDVRYKSDDRMAQLRLDIAGAYPEQAHLKSWVRTITLNRGREVTVVEDYALTQPVGQITLSLLTPCRAEVRKPGQILLSPPDVNAASAQVTYDAATLAATIEVIDVEDGRLRSVWPEQIARILLTAKKPALKDTWTFKIEPTNP</sequence>
<dbReference type="RefSeq" id="WP_349245842.1">
    <property type="nucleotide sequence ID" value="NZ_JASCXX010000020.1"/>
</dbReference>
<evidence type="ECO:0000313" key="3">
    <source>
        <dbReference type="EMBL" id="MDI6450431.1"/>
    </source>
</evidence>
<keyword evidence="4" id="KW-1185">Reference proteome</keyword>
<reference evidence="3" key="1">
    <citation type="submission" date="2023-05" db="EMBL/GenBank/DDBJ databases">
        <title>Anaerotaeda fermentans gen. nov., sp. nov., a novel anaerobic planctomycete of the new family within the order Sedimentisphaerales isolated from Taman Peninsula, Russia.</title>
        <authorList>
            <person name="Khomyakova M.A."/>
            <person name="Merkel A.Y."/>
            <person name="Slobodkin A.I."/>
        </authorList>
    </citation>
    <scope>NUCLEOTIDE SEQUENCE</scope>
    <source>
        <strain evidence="3">M17dextr</strain>
    </source>
</reference>
<dbReference type="GO" id="GO:0030313">
    <property type="term" value="C:cell envelope"/>
    <property type="evidence" value="ECO:0007669"/>
    <property type="project" value="UniProtKB-SubCell"/>
</dbReference>
<dbReference type="InterPro" id="IPR012480">
    <property type="entry name" value="Hepar_II_III_C"/>
</dbReference>
<dbReference type="Proteomes" id="UP001431776">
    <property type="component" value="Unassembled WGS sequence"/>
</dbReference>
<dbReference type="GO" id="GO:0016829">
    <property type="term" value="F:lyase activity"/>
    <property type="evidence" value="ECO:0007669"/>
    <property type="project" value="InterPro"/>
</dbReference>
<comment type="caution">
    <text evidence="3">The sequence shown here is derived from an EMBL/GenBank/DDBJ whole genome shotgun (WGS) entry which is preliminary data.</text>
</comment>
<dbReference type="Gene3D" id="1.50.10.100">
    <property type="entry name" value="Chondroitin AC/alginate lyase"/>
    <property type="match status" value="1"/>
</dbReference>
<dbReference type="Gene3D" id="2.70.98.70">
    <property type="match status" value="1"/>
</dbReference>
<dbReference type="SUPFAM" id="SSF48230">
    <property type="entry name" value="Chondroitin AC/alginate lyase"/>
    <property type="match status" value="1"/>
</dbReference>
<dbReference type="AlphaFoldDB" id="A0AAW6U2T5"/>